<gene>
    <name evidence="2" type="primary">LOC142170180</name>
</gene>
<reference evidence="1" key="1">
    <citation type="journal article" date="2014" name="Nat. Commun.">
        <title>The tobacco genome sequence and its comparison with those of tomato and potato.</title>
        <authorList>
            <person name="Sierro N."/>
            <person name="Battey J.N."/>
            <person name="Ouadi S."/>
            <person name="Bakaher N."/>
            <person name="Bovet L."/>
            <person name="Willig A."/>
            <person name="Goepfert S."/>
            <person name="Peitsch M.C."/>
            <person name="Ivanov N.V."/>
        </authorList>
    </citation>
    <scope>NUCLEOTIDE SEQUENCE [LARGE SCALE GENOMIC DNA]</scope>
</reference>
<protein>
    <submittedName>
        <fullName evidence="2">Uncharacterized protein LOC142170180</fullName>
    </submittedName>
</protein>
<evidence type="ECO:0000313" key="1">
    <source>
        <dbReference type="Proteomes" id="UP000790787"/>
    </source>
</evidence>
<keyword evidence="1" id="KW-1185">Reference proteome</keyword>
<reference evidence="2" key="2">
    <citation type="submission" date="2025-08" db="UniProtKB">
        <authorList>
            <consortium name="RefSeq"/>
        </authorList>
    </citation>
    <scope>IDENTIFICATION</scope>
    <source>
        <tissue evidence="2">Leaf</tissue>
    </source>
</reference>
<sequence>MYPSEKRECSRRSKAMVEFSDFIEDMELIDLRLEGGYYTWFKGDNHTAASRIDRFQKNGMKASETSSKLSNKGRPDYILACKLKALKGKLKEWSRVYEGFETTQQLRALTEEESVRKTATLMEIEEQLKNEETVWRQKSRALWLKEGDRNTKFFHRTANAHKRNNNIDQLMI</sequence>
<proteinExistence type="predicted"/>
<evidence type="ECO:0000313" key="2">
    <source>
        <dbReference type="RefSeq" id="XP_075088119.1"/>
    </source>
</evidence>
<organism evidence="1 2">
    <name type="scientific">Nicotiana tabacum</name>
    <name type="common">Common tobacco</name>
    <dbReference type="NCBI Taxonomy" id="4097"/>
    <lineage>
        <taxon>Eukaryota</taxon>
        <taxon>Viridiplantae</taxon>
        <taxon>Streptophyta</taxon>
        <taxon>Embryophyta</taxon>
        <taxon>Tracheophyta</taxon>
        <taxon>Spermatophyta</taxon>
        <taxon>Magnoliopsida</taxon>
        <taxon>eudicotyledons</taxon>
        <taxon>Gunneridae</taxon>
        <taxon>Pentapetalae</taxon>
        <taxon>asterids</taxon>
        <taxon>lamiids</taxon>
        <taxon>Solanales</taxon>
        <taxon>Solanaceae</taxon>
        <taxon>Nicotianoideae</taxon>
        <taxon>Nicotianeae</taxon>
        <taxon>Nicotiana</taxon>
    </lineage>
</organism>
<name>A0AC58ST12_TOBAC</name>
<accession>A0AC58ST12</accession>
<dbReference type="RefSeq" id="XP_075088119.1">
    <property type="nucleotide sequence ID" value="XM_075232018.1"/>
</dbReference>
<dbReference type="Proteomes" id="UP000790787">
    <property type="component" value="Chromosome 16"/>
</dbReference>